<dbReference type="InterPro" id="IPR020846">
    <property type="entry name" value="MFS_dom"/>
</dbReference>
<evidence type="ECO:0000313" key="9">
    <source>
        <dbReference type="Proteomes" id="UP000054266"/>
    </source>
</evidence>
<dbReference type="InterPro" id="IPR036259">
    <property type="entry name" value="MFS_trans_sf"/>
</dbReference>
<feature type="transmembrane region" description="Helical" evidence="6">
    <location>
        <begin position="274"/>
        <end position="293"/>
    </location>
</feature>
<feature type="transmembrane region" description="Helical" evidence="6">
    <location>
        <begin position="337"/>
        <end position="363"/>
    </location>
</feature>
<keyword evidence="4 6" id="KW-0472">Membrane</keyword>
<dbReference type="HOGENOM" id="CLU_000960_22_1_1"/>
<reference evidence="8 9" key="1">
    <citation type="submission" date="2015-01" db="EMBL/GenBank/DDBJ databases">
        <title>The Genome Sequence of Capronia semiimmersa CBS27337.</title>
        <authorList>
            <consortium name="The Broad Institute Genomics Platform"/>
            <person name="Cuomo C."/>
            <person name="de Hoog S."/>
            <person name="Gorbushina A."/>
            <person name="Stielow B."/>
            <person name="Teixiera M."/>
            <person name="Abouelleil A."/>
            <person name="Chapman S.B."/>
            <person name="Priest M."/>
            <person name="Young S.K."/>
            <person name="Wortman J."/>
            <person name="Nusbaum C."/>
            <person name="Birren B."/>
        </authorList>
    </citation>
    <scope>NUCLEOTIDE SEQUENCE [LARGE SCALE GENOMIC DNA]</scope>
    <source>
        <strain evidence="8 9">CBS 27337</strain>
    </source>
</reference>
<dbReference type="Pfam" id="PF07690">
    <property type="entry name" value="MFS_1"/>
    <property type="match status" value="1"/>
</dbReference>
<feature type="compositionally biased region" description="Basic and acidic residues" evidence="5">
    <location>
        <begin position="49"/>
        <end position="65"/>
    </location>
</feature>
<feature type="transmembrane region" description="Helical" evidence="6">
    <location>
        <begin position="405"/>
        <end position="424"/>
    </location>
</feature>
<feature type="transmembrane region" description="Helical" evidence="6">
    <location>
        <begin position="77"/>
        <end position="103"/>
    </location>
</feature>
<dbReference type="PROSITE" id="PS50850">
    <property type="entry name" value="MFS"/>
    <property type="match status" value="1"/>
</dbReference>
<keyword evidence="9" id="KW-1185">Reference proteome</keyword>
<feature type="transmembrane region" description="Helical" evidence="6">
    <location>
        <begin position="170"/>
        <end position="195"/>
    </location>
</feature>
<evidence type="ECO:0000313" key="8">
    <source>
        <dbReference type="EMBL" id="KIW72513.1"/>
    </source>
</evidence>
<feature type="compositionally biased region" description="Basic and acidic residues" evidence="5">
    <location>
        <begin position="585"/>
        <end position="594"/>
    </location>
</feature>
<dbReference type="SUPFAM" id="SSF103473">
    <property type="entry name" value="MFS general substrate transporter"/>
    <property type="match status" value="1"/>
</dbReference>
<dbReference type="PANTHER" id="PTHR23501:SF201">
    <property type="entry name" value="MFS AFLATOXIN EFFLUX PUMP"/>
    <property type="match status" value="1"/>
</dbReference>
<feature type="transmembrane region" description="Helical" evidence="6">
    <location>
        <begin position="233"/>
        <end position="253"/>
    </location>
</feature>
<keyword evidence="2 6" id="KW-0812">Transmembrane</keyword>
<feature type="transmembrane region" description="Helical" evidence="6">
    <location>
        <begin position="305"/>
        <end position="325"/>
    </location>
</feature>
<accession>A0A0D2FVP5</accession>
<feature type="region of interest" description="Disordered" evidence="5">
    <location>
        <begin position="569"/>
        <end position="594"/>
    </location>
</feature>
<gene>
    <name evidence="8" type="ORF">PV04_00698</name>
</gene>
<feature type="transmembrane region" description="Helical" evidence="6">
    <location>
        <begin position="202"/>
        <end position="221"/>
    </location>
</feature>
<keyword evidence="3 6" id="KW-1133">Transmembrane helix</keyword>
<evidence type="ECO:0000256" key="2">
    <source>
        <dbReference type="ARBA" id="ARBA00022692"/>
    </source>
</evidence>
<evidence type="ECO:0000256" key="6">
    <source>
        <dbReference type="SAM" id="Phobius"/>
    </source>
</evidence>
<feature type="transmembrane region" description="Helical" evidence="6">
    <location>
        <begin position="539"/>
        <end position="559"/>
    </location>
</feature>
<organism evidence="8 9">
    <name type="scientific">Phialophora macrospora</name>
    <dbReference type="NCBI Taxonomy" id="1851006"/>
    <lineage>
        <taxon>Eukaryota</taxon>
        <taxon>Fungi</taxon>
        <taxon>Dikarya</taxon>
        <taxon>Ascomycota</taxon>
        <taxon>Pezizomycotina</taxon>
        <taxon>Eurotiomycetes</taxon>
        <taxon>Chaetothyriomycetidae</taxon>
        <taxon>Chaetothyriales</taxon>
        <taxon>Herpotrichiellaceae</taxon>
        <taxon>Phialophora</taxon>
    </lineage>
</organism>
<feature type="region of interest" description="Disordered" evidence="5">
    <location>
        <begin position="19"/>
        <end position="65"/>
    </location>
</feature>
<dbReference type="Gene3D" id="1.20.1250.20">
    <property type="entry name" value="MFS general substrate transporter like domains"/>
    <property type="match status" value="2"/>
</dbReference>
<dbReference type="FunFam" id="1.20.1720.10:FF:000012">
    <property type="entry name" value="MFS toxin efflux pump (AflT)"/>
    <property type="match status" value="1"/>
</dbReference>
<dbReference type="Proteomes" id="UP000054266">
    <property type="component" value="Unassembled WGS sequence"/>
</dbReference>
<dbReference type="GO" id="GO:0022857">
    <property type="term" value="F:transmembrane transporter activity"/>
    <property type="evidence" value="ECO:0007669"/>
    <property type="project" value="InterPro"/>
</dbReference>
<dbReference type="AlphaFoldDB" id="A0A0D2FVP5"/>
<feature type="transmembrane region" description="Helical" evidence="6">
    <location>
        <begin position="469"/>
        <end position="488"/>
    </location>
</feature>
<name>A0A0D2FVP5_9EURO</name>
<proteinExistence type="predicted"/>
<dbReference type="InterPro" id="IPR011701">
    <property type="entry name" value="MFS"/>
</dbReference>
<feature type="transmembrane region" description="Helical" evidence="6">
    <location>
        <begin position="436"/>
        <end position="457"/>
    </location>
</feature>
<feature type="transmembrane region" description="Helical" evidence="6">
    <location>
        <begin position="375"/>
        <end position="398"/>
    </location>
</feature>
<evidence type="ECO:0000256" key="1">
    <source>
        <dbReference type="ARBA" id="ARBA00004141"/>
    </source>
</evidence>
<evidence type="ECO:0000256" key="3">
    <source>
        <dbReference type="ARBA" id="ARBA00022989"/>
    </source>
</evidence>
<dbReference type="PANTHER" id="PTHR23501">
    <property type="entry name" value="MAJOR FACILITATOR SUPERFAMILY"/>
    <property type="match status" value="1"/>
</dbReference>
<feature type="domain" description="Major facilitator superfamily (MFS) profile" evidence="7">
    <location>
        <begin position="80"/>
        <end position="566"/>
    </location>
</feature>
<comment type="subcellular location">
    <subcellularLocation>
        <location evidence="1">Membrane</location>
        <topology evidence="1">Multi-pass membrane protein</topology>
    </subcellularLocation>
</comment>
<feature type="transmembrane region" description="Helical" evidence="6">
    <location>
        <begin position="144"/>
        <end position="164"/>
    </location>
</feature>
<evidence type="ECO:0000256" key="4">
    <source>
        <dbReference type="ARBA" id="ARBA00023136"/>
    </source>
</evidence>
<dbReference type="GO" id="GO:0005886">
    <property type="term" value="C:plasma membrane"/>
    <property type="evidence" value="ECO:0007669"/>
    <property type="project" value="TreeGrafter"/>
</dbReference>
<dbReference type="CDD" id="cd17502">
    <property type="entry name" value="MFS_Azr1_MDR_like"/>
    <property type="match status" value="1"/>
</dbReference>
<protein>
    <recommendedName>
        <fullName evidence="7">Major facilitator superfamily (MFS) profile domain-containing protein</fullName>
    </recommendedName>
</protein>
<dbReference type="FunFam" id="1.20.1250.20:FF:000196">
    <property type="entry name" value="MFS toxin efflux pump (AflT)"/>
    <property type="match status" value="1"/>
</dbReference>
<sequence>MGSQPAACRRETNRDLNCVVHAPKMSPTASPSSYAKELPPVQHAPPVDRQTDAKKKHEPANEYEDAEKNFQPRSLKFWAIIVGIYLSIFLVALDRTIIATAIPRITDDFNSIQDIGWYGSSYMLTCACFNPISGRVYQVYSTKWVFLVSIVLFEVGSVLCGAAPNSATFLVGRAIAGLGSAFIFSGGTLLTLPLVPPAKRPVVNSMFGMAFGVASVLGPIVGGAFTDHASWRWCFYINLPIGGFTLLAVLVLLHPEAAKREKLTVMTQVKRLDPIGTCFFIPSIVCLMLALQWGGSTYSWSAPRVIGLLVAFSILFVVFVVVEVLTPDTAMAPTRVLFNRSIAGSLSFMFLLSGGLMSVTYYLSVWFQAAKGDTAMRAGISTIPLVLACVVFGVLAGITTQKIGYYVPPMLLAPILASTGAGMLSTLSPSSGHNAWIGYQVLYGFGVGSGFQTSMLPAQYVLPRADVPIGLALTFFMQQLGGAVFLAVSQNVFSSSLVSSLSRTTGLDAQTIVNTGATDLRRVVPPEQLSTVVQAYSHALTRVFLLTAILCACMTLAVLPVRWKKIPGKAEAKGQPESLDTGTGHGEREMKNED</sequence>
<feature type="transmembrane region" description="Helical" evidence="6">
    <location>
        <begin position="115"/>
        <end position="132"/>
    </location>
</feature>
<evidence type="ECO:0000256" key="5">
    <source>
        <dbReference type="SAM" id="MobiDB-lite"/>
    </source>
</evidence>
<dbReference type="EMBL" id="KN846956">
    <property type="protein sequence ID" value="KIW72513.1"/>
    <property type="molecule type" value="Genomic_DNA"/>
</dbReference>
<evidence type="ECO:0000259" key="7">
    <source>
        <dbReference type="PROSITE" id="PS50850"/>
    </source>
</evidence>